<reference evidence="1" key="1">
    <citation type="submission" date="2023-07" db="EMBL/GenBank/DDBJ databases">
        <title>draft genome sequence of fig (Ficus carica).</title>
        <authorList>
            <person name="Takahashi T."/>
            <person name="Nishimura K."/>
        </authorList>
    </citation>
    <scope>NUCLEOTIDE SEQUENCE</scope>
</reference>
<name>A0AA88D7W6_FICCA</name>
<dbReference type="EMBL" id="BTGU01000030">
    <property type="protein sequence ID" value="GMN49193.1"/>
    <property type="molecule type" value="Genomic_DNA"/>
</dbReference>
<evidence type="ECO:0000313" key="1">
    <source>
        <dbReference type="EMBL" id="GMN49193.1"/>
    </source>
</evidence>
<keyword evidence="2" id="KW-1185">Reference proteome</keyword>
<protein>
    <submittedName>
        <fullName evidence="1">Uncharacterized protein</fullName>
    </submittedName>
</protein>
<evidence type="ECO:0000313" key="2">
    <source>
        <dbReference type="Proteomes" id="UP001187192"/>
    </source>
</evidence>
<sequence>MLPSRALEESKCELLIFRRFRHRGDTGNITMLKSLCLWARLASVIVRLETTWLFAWRTSLAMVVEEMTTVVTWPSFKCINGP</sequence>
<dbReference type="Proteomes" id="UP001187192">
    <property type="component" value="Unassembled WGS sequence"/>
</dbReference>
<accession>A0AA88D7W6</accession>
<organism evidence="1 2">
    <name type="scientific">Ficus carica</name>
    <name type="common">Common fig</name>
    <dbReference type="NCBI Taxonomy" id="3494"/>
    <lineage>
        <taxon>Eukaryota</taxon>
        <taxon>Viridiplantae</taxon>
        <taxon>Streptophyta</taxon>
        <taxon>Embryophyta</taxon>
        <taxon>Tracheophyta</taxon>
        <taxon>Spermatophyta</taxon>
        <taxon>Magnoliopsida</taxon>
        <taxon>eudicotyledons</taxon>
        <taxon>Gunneridae</taxon>
        <taxon>Pentapetalae</taxon>
        <taxon>rosids</taxon>
        <taxon>fabids</taxon>
        <taxon>Rosales</taxon>
        <taxon>Moraceae</taxon>
        <taxon>Ficeae</taxon>
        <taxon>Ficus</taxon>
    </lineage>
</organism>
<proteinExistence type="predicted"/>
<gene>
    <name evidence="1" type="ORF">TIFTF001_018353</name>
</gene>
<dbReference type="AlphaFoldDB" id="A0AA88D7W6"/>
<comment type="caution">
    <text evidence="1">The sequence shown here is derived from an EMBL/GenBank/DDBJ whole genome shotgun (WGS) entry which is preliminary data.</text>
</comment>